<feature type="region of interest" description="Disordered" evidence="1">
    <location>
        <begin position="1"/>
        <end position="29"/>
    </location>
</feature>
<organism evidence="2 3">
    <name type="scientific">Leersia perrieri</name>
    <dbReference type="NCBI Taxonomy" id="77586"/>
    <lineage>
        <taxon>Eukaryota</taxon>
        <taxon>Viridiplantae</taxon>
        <taxon>Streptophyta</taxon>
        <taxon>Embryophyta</taxon>
        <taxon>Tracheophyta</taxon>
        <taxon>Spermatophyta</taxon>
        <taxon>Magnoliopsida</taxon>
        <taxon>Liliopsida</taxon>
        <taxon>Poales</taxon>
        <taxon>Poaceae</taxon>
        <taxon>BOP clade</taxon>
        <taxon>Oryzoideae</taxon>
        <taxon>Oryzeae</taxon>
        <taxon>Oryzinae</taxon>
        <taxon>Leersia</taxon>
    </lineage>
</organism>
<dbReference type="Proteomes" id="UP000032180">
    <property type="component" value="Chromosome 11"/>
</dbReference>
<evidence type="ECO:0000256" key="1">
    <source>
        <dbReference type="SAM" id="MobiDB-lite"/>
    </source>
</evidence>
<evidence type="ECO:0000313" key="3">
    <source>
        <dbReference type="Proteomes" id="UP000032180"/>
    </source>
</evidence>
<dbReference type="Gramene" id="LPERR11G16710.1">
    <property type="protein sequence ID" value="LPERR11G16710.1"/>
    <property type="gene ID" value="LPERR11G16710"/>
</dbReference>
<sequence length="132" mass="14268">MDAGAETGELDVDHAVSEHGTMTRTSTRLESRVELDGLNRELEPPPPPPPWTGQYAVITQNNDARRFELGVPRPAAARDNQGSIPDPCGEAKLLGPSPNSGGYYITGAPFHRRARPLPPPRVITMAELHLVA</sequence>
<protein>
    <submittedName>
        <fullName evidence="2">Uncharacterized protein</fullName>
    </submittedName>
</protein>
<proteinExistence type="predicted"/>
<reference evidence="2 3" key="1">
    <citation type="submission" date="2012-08" db="EMBL/GenBank/DDBJ databases">
        <title>Oryza genome evolution.</title>
        <authorList>
            <person name="Wing R.A."/>
        </authorList>
    </citation>
    <scope>NUCLEOTIDE SEQUENCE</scope>
</reference>
<dbReference type="EnsemblPlants" id="LPERR11G16710.1">
    <property type="protein sequence ID" value="LPERR11G16710.1"/>
    <property type="gene ID" value="LPERR11G16710"/>
</dbReference>
<evidence type="ECO:0000313" key="2">
    <source>
        <dbReference type="EnsemblPlants" id="LPERR11G16710.1"/>
    </source>
</evidence>
<reference evidence="3" key="2">
    <citation type="submission" date="2013-12" db="EMBL/GenBank/DDBJ databases">
        <authorList>
            <person name="Yu Y."/>
            <person name="Lee S."/>
            <person name="de Baynast K."/>
            <person name="Wissotski M."/>
            <person name="Liu L."/>
            <person name="Talag J."/>
            <person name="Goicoechea J."/>
            <person name="Angelova A."/>
            <person name="Jetty R."/>
            <person name="Kudrna D."/>
            <person name="Golser W."/>
            <person name="Rivera L."/>
            <person name="Zhang J."/>
            <person name="Wing R."/>
        </authorList>
    </citation>
    <scope>NUCLEOTIDE SEQUENCE</scope>
</reference>
<dbReference type="AlphaFoldDB" id="A0A0D9XUD6"/>
<name>A0A0D9XUD6_9ORYZ</name>
<dbReference type="HOGENOM" id="CLU_1920100_0_0_1"/>
<reference evidence="2" key="3">
    <citation type="submission" date="2015-04" db="UniProtKB">
        <authorList>
            <consortium name="EnsemblPlants"/>
        </authorList>
    </citation>
    <scope>IDENTIFICATION</scope>
</reference>
<accession>A0A0D9XUD6</accession>
<keyword evidence="3" id="KW-1185">Reference proteome</keyword>